<name>A0A1R4K700_9MICO</name>
<protein>
    <recommendedName>
        <fullName evidence="4">Transcriptional regulator, TetR family</fullName>
    </recommendedName>
</protein>
<keyword evidence="3" id="KW-1185">Reference proteome</keyword>
<feature type="region of interest" description="Disordered" evidence="1">
    <location>
        <begin position="161"/>
        <end position="190"/>
    </location>
</feature>
<dbReference type="AlphaFoldDB" id="A0A1R4K700"/>
<dbReference type="EMBL" id="FUKR01000067">
    <property type="protein sequence ID" value="SJN40110.1"/>
    <property type="molecule type" value="Genomic_DNA"/>
</dbReference>
<sequence length="190" mass="20510">MARPRRQQQDVVLDGIARALATRTELRPWTLADVAPFAGLSPAGLVKRFGSRRGIIVALSRRWIDAVPGAPDPRRRPWDELREWAVLRFGAEDGTVPAALGQLVDELADPELRTLLDEGWTRERAYLAALLAEAGLPRLGDPVAAADVLFDALTGAAIRAAAGSRPPPAGPPAASDPVRRTLDTMEEAWT</sequence>
<reference evidence="3" key="1">
    <citation type="submission" date="2017-02" db="EMBL/GenBank/DDBJ databases">
        <authorList>
            <person name="Dridi B."/>
        </authorList>
    </citation>
    <scope>NUCLEOTIDE SEQUENCE [LARGE SCALE GENOMIC DNA]</scope>
    <source>
        <strain evidence="3">EB411</strain>
    </source>
</reference>
<dbReference type="SUPFAM" id="SSF46689">
    <property type="entry name" value="Homeodomain-like"/>
    <property type="match status" value="1"/>
</dbReference>
<gene>
    <name evidence="2" type="ORF">FM119_11780</name>
</gene>
<accession>A0A1R4K700</accession>
<dbReference type="OrthoDB" id="5118063at2"/>
<evidence type="ECO:0000313" key="2">
    <source>
        <dbReference type="EMBL" id="SJN40110.1"/>
    </source>
</evidence>
<evidence type="ECO:0000313" key="3">
    <source>
        <dbReference type="Proteomes" id="UP000196778"/>
    </source>
</evidence>
<dbReference type="Proteomes" id="UP000196778">
    <property type="component" value="Unassembled WGS sequence"/>
</dbReference>
<evidence type="ECO:0008006" key="4">
    <source>
        <dbReference type="Google" id="ProtNLM"/>
    </source>
</evidence>
<evidence type="ECO:0000256" key="1">
    <source>
        <dbReference type="SAM" id="MobiDB-lite"/>
    </source>
</evidence>
<dbReference type="Gene3D" id="1.10.357.10">
    <property type="entry name" value="Tetracycline Repressor, domain 2"/>
    <property type="match status" value="1"/>
</dbReference>
<organism evidence="2 3">
    <name type="scientific">Mycetocola reblochoni REB411</name>
    <dbReference type="NCBI Taxonomy" id="1255698"/>
    <lineage>
        <taxon>Bacteria</taxon>
        <taxon>Bacillati</taxon>
        <taxon>Actinomycetota</taxon>
        <taxon>Actinomycetes</taxon>
        <taxon>Micrococcales</taxon>
        <taxon>Microbacteriaceae</taxon>
        <taxon>Mycetocola</taxon>
    </lineage>
</organism>
<dbReference type="RefSeq" id="WP_143822708.1">
    <property type="nucleotide sequence ID" value="NZ_FUKR01000067.1"/>
</dbReference>
<dbReference type="InterPro" id="IPR009057">
    <property type="entry name" value="Homeodomain-like_sf"/>
</dbReference>
<proteinExistence type="predicted"/>